<dbReference type="PROSITE" id="PS50894">
    <property type="entry name" value="HPT"/>
    <property type="match status" value="1"/>
</dbReference>
<dbReference type="EMBL" id="JBBPBM010000023">
    <property type="protein sequence ID" value="KAK8545017.1"/>
    <property type="molecule type" value="Genomic_DNA"/>
</dbReference>
<keyword evidence="1 4" id="KW-0932">Cytokinin signaling pathway</keyword>
<proteinExistence type="predicted"/>
<dbReference type="Pfam" id="PF01627">
    <property type="entry name" value="Hpt"/>
    <property type="match status" value="1"/>
</dbReference>
<evidence type="ECO:0000313" key="6">
    <source>
        <dbReference type="EMBL" id="KAK8545017.1"/>
    </source>
</evidence>
<gene>
    <name evidence="6" type="ORF">V6N12_025871</name>
</gene>
<keyword evidence="3" id="KW-0597">Phosphoprotein</keyword>
<dbReference type="PANTHER" id="PTHR28242:SF30">
    <property type="entry name" value="HISTIDINE-CONTAINING PHOSPHOTRANSFER PROTEIN 2"/>
    <property type="match status" value="1"/>
</dbReference>
<evidence type="ECO:0000256" key="4">
    <source>
        <dbReference type="RuleBase" id="RU369004"/>
    </source>
</evidence>
<dbReference type="PANTHER" id="PTHR28242">
    <property type="entry name" value="PHOSPHORELAY INTERMEDIATE PROTEIN YPD1"/>
    <property type="match status" value="1"/>
</dbReference>
<protein>
    <recommendedName>
        <fullName evidence="4">Histidine-containing phosphotransfer protein</fullName>
    </recommendedName>
</protein>
<dbReference type="InterPro" id="IPR036641">
    <property type="entry name" value="HPT_dom_sf"/>
</dbReference>
<comment type="caution">
    <text evidence="6">The sequence shown here is derived from an EMBL/GenBank/DDBJ whole genome shotgun (WGS) entry which is preliminary data.</text>
</comment>
<evidence type="ECO:0000313" key="7">
    <source>
        <dbReference type="Proteomes" id="UP001472677"/>
    </source>
</evidence>
<dbReference type="Gene3D" id="1.20.120.160">
    <property type="entry name" value="HPT domain"/>
    <property type="match status" value="1"/>
</dbReference>
<keyword evidence="2 4" id="KW-0902">Two-component regulatory system</keyword>
<comment type="function">
    <text evidence="4">Functions as a two-component phosphorelay mediators between cytokinin sensor histidine kinases and response regulators (B-type ARRs). Plays an important role in propagating cytokinin signal transduction.</text>
</comment>
<dbReference type="Proteomes" id="UP001472677">
    <property type="component" value="Unassembled WGS sequence"/>
</dbReference>
<feature type="modified residue" description="Phosphohistidine" evidence="3">
    <location>
        <position position="79"/>
    </location>
</feature>
<evidence type="ECO:0000256" key="2">
    <source>
        <dbReference type="ARBA" id="ARBA00023012"/>
    </source>
</evidence>
<evidence type="ECO:0000256" key="3">
    <source>
        <dbReference type="PROSITE-ProRule" id="PRU00110"/>
    </source>
</evidence>
<evidence type="ECO:0000256" key="1">
    <source>
        <dbReference type="ARBA" id="ARBA00022864"/>
    </source>
</evidence>
<keyword evidence="7" id="KW-1185">Reference proteome</keyword>
<organism evidence="6 7">
    <name type="scientific">Hibiscus sabdariffa</name>
    <name type="common">roselle</name>
    <dbReference type="NCBI Taxonomy" id="183260"/>
    <lineage>
        <taxon>Eukaryota</taxon>
        <taxon>Viridiplantae</taxon>
        <taxon>Streptophyta</taxon>
        <taxon>Embryophyta</taxon>
        <taxon>Tracheophyta</taxon>
        <taxon>Spermatophyta</taxon>
        <taxon>Magnoliopsida</taxon>
        <taxon>eudicotyledons</taxon>
        <taxon>Gunneridae</taxon>
        <taxon>Pentapetalae</taxon>
        <taxon>rosids</taxon>
        <taxon>malvids</taxon>
        <taxon>Malvales</taxon>
        <taxon>Malvaceae</taxon>
        <taxon>Malvoideae</taxon>
        <taxon>Hibiscus</taxon>
    </lineage>
</organism>
<evidence type="ECO:0000259" key="5">
    <source>
        <dbReference type="PROSITE" id="PS50894"/>
    </source>
</evidence>
<reference evidence="6 7" key="1">
    <citation type="journal article" date="2024" name="G3 (Bethesda)">
        <title>Genome assembly of Hibiscus sabdariffa L. provides insights into metabolisms of medicinal natural products.</title>
        <authorList>
            <person name="Kim T."/>
        </authorList>
    </citation>
    <scope>NUCLEOTIDE SEQUENCE [LARGE SCALE GENOMIC DNA]</scope>
    <source>
        <strain evidence="6">TK-2024</strain>
        <tissue evidence="6">Old leaves</tissue>
    </source>
</reference>
<dbReference type="InterPro" id="IPR008207">
    <property type="entry name" value="Sig_transdc_His_kin_Hpt_dom"/>
</dbReference>
<dbReference type="InterPro" id="IPR045871">
    <property type="entry name" value="AHP1-5/YPD1"/>
</dbReference>
<sequence>MSRNPFAQQLHDYVEHLHDQDILDQNYEHMRSLQRVENPEFVNEVLSTFYRDAPNYIAQITTLLRSDDVDYGKVKDVAHQLKGCASSVGGQRMTLVCHQFRNACNQQDRRGAN</sequence>
<feature type="domain" description="HPt" evidence="5">
    <location>
        <begin position="38"/>
        <end position="113"/>
    </location>
</feature>
<dbReference type="SUPFAM" id="SSF47226">
    <property type="entry name" value="Histidine-containing phosphotransfer domain, HPT domain"/>
    <property type="match status" value="1"/>
</dbReference>
<comment type="domain">
    <text evidence="4">Histidine-containing phosphotransfer domain (HPt) contains an active histidine that mediates the phosphotransfer.</text>
</comment>
<comment type="subcellular location">
    <subcellularLocation>
        <location evidence="4">Cytoplasm</location>
        <location evidence="4">Cytosol</location>
    </subcellularLocation>
    <subcellularLocation>
        <location evidence="4">Nucleus</location>
    </subcellularLocation>
</comment>
<accession>A0ABR2DQ29</accession>
<dbReference type="CDD" id="cd00088">
    <property type="entry name" value="HPT"/>
    <property type="match status" value="1"/>
</dbReference>
<name>A0ABR2DQ29_9ROSI</name>